<dbReference type="Pfam" id="PF00395">
    <property type="entry name" value="SLH"/>
    <property type="match status" value="2"/>
</dbReference>
<feature type="signal peptide" evidence="2">
    <location>
        <begin position="1"/>
        <end position="25"/>
    </location>
</feature>
<accession>A0A2C6MFR4</accession>
<name>A0A2C6MFR4_9FIRM</name>
<dbReference type="EMBL" id="AWQQ01000037">
    <property type="protein sequence ID" value="PHJ39018.1"/>
    <property type="molecule type" value="Genomic_DNA"/>
</dbReference>
<evidence type="ECO:0000313" key="5">
    <source>
        <dbReference type="Proteomes" id="UP000222564"/>
    </source>
</evidence>
<dbReference type="InterPro" id="IPR051465">
    <property type="entry name" value="Cell_Envelope_Struct_Comp"/>
</dbReference>
<keyword evidence="5" id="KW-1185">Reference proteome</keyword>
<evidence type="ECO:0000259" key="3">
    <source>
        <dbReference type="PROSITE" id="PS51272"/>
    </source>
</evidence>
<protein>
    <submittedName>
        <fullName evidence="4">S-layer protein</fullName>
    </submittedName>
</protein>
<feature type="chain" id="PRO_5013401675" evidence="2">
    <location>
        <begin position="26"/>
        <end position="454"/>
    </location>
</feature>
<dbReference type="PANTHER" id="PTHR43308:SF5">
    <property type="entry name" value="S-LAYER PROTEIN _ PEPTIDOGLYCAN ENDO-BETA-N-ACETYLGLUCOSAMINIDASE"/>
    <property type="match status" value="1"/>
</dbReference>
<feature type="domain" description="SLH" evidence="3">
    <location>
        <begin position="30"/>
        <end position="93"/>
    </location>
</feature>
<dbReference type="PROSITE" id="PS51272">
    <property type="entry name" value="SLH"/>
    <property type="match status" value="2"/>
</dbReference>
<sequence>MRCFLKTLVLAVLAAVFLLPGTGWAMNSPAAEVDFTDIKGHWAKQAIEKVYATGLDKGFPDHTFRPNQPVTGLEAVHLVLNGAGFSEQIAKIKRPRNAPPSAYPVPWGQNYMDFAVQQKFIPEDMLQSFRHDRPINRGQLAVLLARTLYLTGPGIAISFTDSKDIPPEYHQAIQAVAVSGILSGYRDGSFRPLGQVSRGEMAAVLGKLYDQGWVKIDSKRKVEGWVAAVSQGKNGIEIQLNSLKGTQKMMATANCKAYFMGQPMQLQQIVNYRVAGILDTKRKLAYLELLERRNFSPVLRDTYASYLRHAEGEPVLLTVKDLLCEEVDYPVAWDAEIVDEKSKSKTSKDLLKKLKSGQFIKLGLTSNGTIKSMTLLDVKNITGQVDRIDRALYLVKKGSGSSKKYVPDHFWGWDFGRLVDKEGEEISSIRAGDKVKIFYIGEPFYERVLEIQRL</sequence>
<organism evidence="4 5">
    <name type="scientific">Desulforamulus profundi</name>
    <dbReference type="NCBI Taxonomy" id="1383067"/>
    <lineage>
        <taxon>Bacteria</taxon>
        <taxon>Bacillati</taxon>
        <taxon>Bacillota</taxon>
        <taxon>Clostridia</taxon>
        <taxon>Eubacteriales</taxon>
        <taxon>Peptococcaceae</taxon>
        <taxon>Desulforamulus</taxon>
    </lineage>
</organism>
<reference evidence="4 5" key="1">
    <citation type="submission" date="2013-09" db="EMBL/GenBank/DDBJ databases">
        <title>Biodegradation of hydrocarbons in the deep terrestrial subsurface : characterization of a microbial consortium composed of two Desulfotomaculum species originating from a deep geological formation.</title>
        <authorList>
            <person name="Aullo T."/>
            <person name="Berlendis S."/>
            <person name="Lascourreges J.-F."/>
            <person name="Dessort D."/>
            <person name="Saint-Laurent S."/>
            <person name="Schraauwers B."/>
            <person name="Mas J."/>
            <person name="Magot M."/>
            <person name="Ranchou-Peyruse A."/>
        </authorList>
    </citation>
    <scope>NUCLEOTIDE SEQUENCE [LARGE SCALE GENOMIC DNA]</scope>
    <source>
        <strain evidence="4 5">Bs107</strain>
    </source>
</reference>
<dbReference type="Proteomes" id="UP000222564">
    <property type="component" value="Unassembled WGS sequence"/>
</dbReference>
<keyword evidence="1" id="KW-0677">Repeat</keyword>
<evidence type="ECO:0000256" key="2">
    <source>
        <dbReference type="SAM" id="SignalP"/>
    </source>
</evidence>
<dbReference type="OrthoDB" id="2065578at2"/>
<dbReference type="PANTHER" id="PTHR43308">
    <property type="entry name" value="OUTER MEMBRANE PROTEIN ALPHA-RELATED"/>
    <property type="match status" value="1"/>
</dbReference>
<evidence type="ECO:0000256" key="1">
    <source>
        <dbReference type="ARBA" id="ARBA00022737"/>
    </source>
</evidence>
<keyword evidence="2" id="KW-0732">Signal</keyword>
<dbReference type="RefSeq" id="WP_099082495.1">
    <property type="nucleotide sequence ID" value="NZ_AWQQ01000037.1"/>
</dbReference>
<dbReference type="AlphaFoldDB" id="A0A2C6MFR4"/>
<feature type="domain" description="SLH" evidence="3">
    <location>
        <begin position="156"/>
        <end position="219"/>
    </location>
</feature>
<comment type="caution">
    <text evidence="4">The sequence shown here is derived from an EMBL/GenBank/DDBJ whole genome shotgun (WGS) entry which is preliminary data.</text>
</comment>
<dbReference type="InterPro" id="IPR001119">
    <property type="entry name" value="SLH_dom"/>
</dbReference>
<proteinExistence type="predicted"/>
<evidence type="ECO:0000313" key="4">
    <source>
        <dbReference type="EMBL" id="PHJ39018.1"/>
    </source>
</evidence>
<gene>
    <name evidence="4" type="ORF">P378_05850</name>
</gene>